<dbReference type="InterPro" id="IPR003119">
    <property type="entry name" value="SAP_A"/>
</dbReference>
<accession>A0A8S4QC46</accession>
<feature type="domain" description="Saposin B-type" evidence="7">
    <location>
        <begin position="57"/>
        <end position="139"/>
    </location>
</feature>
<dbReference type="GO" id="GO:0005764">
    <property type="term" value="C:lysosome"/>
    <property type="evidence" value="ECO:0007669"/>
    <property type="project" value="InterPro"/>
</dbReference>
<dbReference type="Gene3D" id="1.10.225.10">
    <property type="entry name" value="Saposin-like"/>
    <property type="match status" value="1"/>
</dbReference>
<evidence type="ECO:0000256" key="2">
    <source>
        <dbReference type="ARBA" id="ARBA00022525"/>
    </source>
</evidence>
<dbReference type="PANTHER" id="PTHR11480">
    <property type="entry name" value="SAPOSIN-RELATED"/>
    <property type="match status" value="1"/>
</dbReference>
<keyword evidence="5" id="KW-1015">Disulfide bond</keyword>
<comment type="subcellular location">
    <subcellularLocation>
        <location evidence="1">Secreted</location>
    </subcellularLocation>
</comment>
<dbReference type="InterPro" id="IPR007856">
    <property type="entry name" value="SapB_1"/>
</dbReference>
<keyword evidence="3" id="KW-0732">Signal</keyword>
<dbReference type="Pfam" id="PF02199">
    <property type="entry name" value="SapA"/>
    <property type="match status" value="1"/>
</dbReference>
<dbReference type="InterPro" id="IPR011001">
    <property type="entry name" value="Saposin-like"/>
</dbReference>
<evidence type="ECO:0000259" key="7">
    <source>
        <dbReference type="PROSITE" id="PS50015"/>
    </source>
</evidence>
<dbReference type="Pfam" id="PF05184">
    <property type="entry name" value="SapB_1"/>
    <property type="match status" value="1"/>
</dbReference>
<dbReference type="GO" id="GO:0005576">
    <property type="term" value="C:extracellular region"/>
    <property type="evidence" value="ECO:0007669"/>
    <property type="project" value="UniProtKB-SubCell"/>
</dbReference>
<dbReference type="InterPro" id="IPR051428">
    <property type="entry name" value="Sphingo_Act-Surfact_Prot"/>
</dbReference>
<feature type="non-terminal residue" evidence="9">
    <location>
        <position position="139"/>
    </location>
</feature>
<dbReference type="PROSITE" id="PS51110">
    <property type="entry name" value="SAP_A"/>
    <property type="match status" value="1"/>
</dbReference>
<feature type="domain" description="Saposin A-type" evidence="8">
    <location>
        <begin position="13"/>
        <end position="53"/>
    </location>
</feature>
<gene>
    <name evidence="9" type="primary">jg22403</name>
    <name evidence="9" type="ORF">PAEG_LOCUS205</name>
</gene>
<dbReference type="EMBL" id="CAKXAJ010000671">
    <property type="protein sequence ID" value="CAH2207584.1"/>
    <property type="molecule type" value="Genomic_DNA"/>
</dbReference>
<dbReference type="Proteomes" id="UP000838756">
    <property type="component" value="Unassembled WGS sequence"/>
</dbReference>
<evidence type="ECO:0000256" key="5">
    <source>
        <dbReference type="ARBA" id="ARBA00023157"/>
    </source>
</evidence>
<dbReference type="PROSITE" id="PS50015">
    <property type="entry name" value="SAP_B"/>
    <property type="match status" value="1"/>
</dbReference>
<dbReference type="PRINTS" id="PR01797">
    <property type="entry name" value="SAPOSIN"/>
</dbReference>
<evidence type="ECO:0000313" key="10">
    <source>
        <dbReference type="Proteomes" id="UP000838756"/>
    </source>
</evidence>
<dbReference type="AlphaFoldDB" id="A0A8S4QC46"/>
<dbReference type="InterPro" id="IPR008139">
    <property type="entry name" value="SaposinB_dom"/>
</dbReference>
<evidence type="ECO:0000256" key="4">
    <source>
        <dbReference type="ARBA" id="ARBA00022737"/>
    </source>
</evidence>
<dbReference type="Pfam" id="PF03489">
    <property type="entry name" value="SapB_2"/>
    <property type="match status" value="1"/>
</dbReference>
<dbReference type="FunFam" id="1.10.225.10:FF:000002">
    <property type="entry name" value="prosaposin isoform X2"/>
    <property type="match status" value="1"/>
</dbReference>
<dbReference type="SMART" id="SM00741">
    <property type="entry name" value="SapB"/>
    <property type="match status" value="1"/>
</dbReference>
<evidence type="ECO:0000256" key="6">
    <source>
        <dbReference type="ARBA" id="ARBA00023180"/>
    </source>
</evidence>
<keyword evidence="6" id="KW-0325">Glycoprotein</keyword>
<dbReference type="SMART" id="SM00162">
    <property type="entry name" value="SAPA"/>
    <property type="match status" value="1"/>
</dbReference>
<name>A0A8S4QC46_9NEOP</name>
<dbReference type="PANTHER" id="PTHR11480:SF3">
    <property type="entry name" value="BCDNA.GH08312"/>
    <property type="match status" value="1"/>
</dbReference>
<evidence type="ECO:0000259" key="8">
    <source>
        <dbReference type="PROSITE" id="PS51110"/>
    </source>
</evidence>
<dbReference type="GO" id="GO:0016020">
    <property type="term" value="C:membrane"/>
    <property type="evidence" value="ECO:0007669"/>
    <property type="project" value="GOC"/>
</dbReference>
<organism evidence="9 10">
    <name type="scientific">Pararge aegeria aegeria</name>
    <dbReference type="NCBI Taxonomy" id="348720"/>
    <lineage>
        <taxon>Eukaryota</taxon>
        <taxon>Metazoa</taxon>
        <taxon>Ecdysozoa</taxon>
        <taxon>Arthropoda</taxon>
        <taxon>Hexapoda</taxon>
        <taxon>Insecta</taxon>
        <taxon>Pterygota</taxon>
        <taxon>Neoptera</taxon>
        <taxon>Endopterygota</taxon>
        <taxon>Lepidoptera</taxon>
        <taxon>Glossata</taxon>
        <taxon>Ditrysia</taxon>
        <taxon>Papilionoidea</taxon>
        <taxon>Nymphalidae</taxon>
        <taxon>Satyrinae</taxon>
        <taxon>Satyrini</taxon>
        <taxon>Parargina</taxon>
        <taxon>Pararge</taxon>
    </lineage>
</organism>
<dbReference type="SUPFAM" id="SSF47862">
    <property type="entry name" value="Saposin"/>
    <property type="match status" value="1"/>
</dbReference>
<proteinExistence type="predicted"/>
<evidence type="ECO:0000256" key="3">
    <source>
        <dbReference type="ARBA" id="ARBA00022729"/>
    </source>
</evidence>
<dbReference type="OrthoDB" id="69496at2759"/>
<protein>
    <submittedName>
        <fullName evidence="9">Jg22403 protein</fullName>
    </submittedName>
</protein>
<sequence>NKKSEEPVHQKQVLVGANRCTWGPSYWCSNFSTGRECKATHHCVKKIWPKMDVPKDDDAVCNICKDMVTEARNELRSNATMEEIKDIFEGGCKLIPIKSVTQECIKIADDYVPEFVETLASEMSSGAVCSVVGLCNNAN</sequence>
<keyword evidence="4" id="KW-0677">Repeat</keyword>
<evidence type="ECO:0000256" key="1">
    <source>
        <dbReference type="ARBA" id="ARBA00004613"/>
    </source>
</evidence>
<keyword evidence="10" id="KW-1185">Reference proteome</keyword>
<evidence type="ECO:0000313" key="9">
    <source>
        <dbReference type="EMBL" id="CAH2207584.1"/>
    </source>
</evidence>
<feature type="non-terminal residue" evidence="9">
    <location>
        <position position="1"/>
    </location>
</feature>
<dbReference type="InterPro" id="IPR008138">
    <property type="entry name" value="SapB_2"/>
</dbReference>
<keyword evidence="2" id="KW-0964">Secreted</keyword>
<comment type="caution">
    <text evidence="9">The sequence shown here is derived from an EMBL/GenBank/DDBJ whole genome shotgun (WGS) entry which is preliminary data.</text>
</comment>
<dbReference type="GO" id="GO:0006665">
    <property type="term" value="P:sphingolipid metabolic process"/>
    <property type="evidence" value="ECO:0007669"/>
    <property type="project" value="InterPro"/>
</dbReference>
<reference evidence="9" key="1">
    <citation type="submission" date="2022-03" db="EMBL/GenBank/DDBJ databases">
        <authorList>
            <person name="Lindestad O."/>
        </authorList>
    </citation>
    <scope>NUCLEOTIDE SEQUENCE</scope>
</reference>
<dbReference type="InterPro" id="IPR008373">
    <property type="entry name" value="Saposin"/>
</dbReference>